<protein>
    <submittedName>
        <fullName evidence="2">Uncharacterized protein</fullName>
    </submittedName>
</protein>
<dbReference type="EMBL" id="GILB01009313">
    <property type="protein sequence ID" value="NUU89646.1"/>
    <property type="molecule type" value="Transcribed_RNA"/>
</dbReference>
<reference evidence="2" key="1">
    <citation type="submission" date="2020-03" db="EMBL/GenBank/DDBJ databases">
        <authorList>
            <person name="Zhang R."/>
        </authorList>
    </citation>
    <scope>NUCLEOTIDE SEQUENCE</scope>
</reference>
<keyword evidence="1" id="KW-1133">Transmembrane helix</keyword>
<evidence type="ECO:0000313" key="2">
    <source>
        <dbReference type="EMBL" id="NUU89646.1"/>
    </source>
</evidence>
<dbReference type="AlphaFoldDB" id="A0A6M2F068"/>
<proteinExistence type="predicted"/>
<keyword evidence="1" id="KW-0812">Transmembrane</keyword>
<keyword evidence="1" id="KW-0472">Membrane</keyword>
<name>A0A6M2F068_9ROSI</name>
<organism evidence="2">
    <name type="scientific">Populus davidiana</name>
    <dbReference type="NCBI Taxonomy" id="266767"/>
    <lineage>
        <taxon>Eukaryota</taxon>
        <taxon>Viridiplantae</taxon>
        <taxon>Streptophyta</taxon>
        <taxon>Embryophyta</taxon>
        <taxon>Tracheophyta</taxon>
        <taxon>Spermatophyta</taxon>
        <taxon>Magnoliopsida</taxon>
        <taxon>eudicotyledons</taxon>
        <taxon>Gunneridae</taxon>
        <taxon>Pentapetalae</taxon>
        <taxon>rosids</taxon>
        <taxon>fabids</taxon>
        <taxon>Malpighiales</taxon>
        <taxon>Salicaceae</taxon>
        <taxon>Saliceae</taxon>
        <taxon>Populus</taxon>
    </lineage>
</organism>
<accession>A0A6M2F068</accession>
<feature type="transmembrane region" description="Helical" evidence="1">
    <location>
        <begin position="26"/>
        <end position="42"/>
    </location>
</feature>
<evidence type="ECO:0000256" key="1">
    <source>
        <dbReference type="SAM" id="Phobius"/>
    </source>
</evidence>
<sequence>MYNVVCALVVYCKPNMRIIKFKKSRRVCVCFGGGLGVCVLVVDDYSVLSYHGQLVIWHPKDCWTNIFILMQMQLYGTCLMCWCNTNLSMLSALAYLFMIYRIKMAACQAFCPYALQDIIR</sequence>
<feature type="transmembrane region" description="Helical" evidence="1">
    <location>
        <begin position="74"/>
        <end position="98"/>
    </location>
</feature>